<dbReference type="AlphaFoldDB" id="A0A1N7BIA1"/>
<keyword evidence="2" id="KW-1185">Reference proteome</keyword>
<reference evidence="2" key="1">
    <citation type="submission" date="2017-01" db="EMBL/GenBank/DDBJ databases">
        <authorList>
            <person name="Varghese N."/>
            <person name="Submissions S."/>
        </authorList>
    </citation>
    <scope>NUCLEOTIDE SEQUENCE [LARGE SCALE GENOMIC DNA]</scope>
    <source>
        <strain evidence="2">CGMCC 1.7737</strain>
    </source>
</reference>
<sequence length="166" mass="18660">MYSLNVPVPGEVARLAEKLRPSLYQFDTVRDQHTLVVKRFGDRQNYDRLEMQVRTALVGSPVFEAKIAEIDLFENPARGDGPVVYLAVESPGLRELHRELVAEFDCIEGIEGDDYVPHVTLARGGNPDAAQQLTERDINPITWNITRLQLWDATYEEPAATISLPA</sequence>
<dbReference type="Gene3D" id="3.90.1140.10">
    <property type="entry name" value="Cyclic phosphodiesterase"/>
    <property type="match status" value="1"/>
</dbReference>
<dbReference type="EMBL" id="FTNO01000002">
    <property type="protein sequence ID" value="SIR51022.1"/>
    <property type="molecule type" value="Genomic_DNA"/>
</dbReference>
<protein>
    <submittedName>
        <fullName evidence="1">2'-5' RNA ligase</fullName>
    </submittedName>
</protein>
<organism evidence="1 2">
    <name type="scientific">Haladaptatus litoreus</name>
    <dbReference type="NCBI Taxonomy" id="553468"/>
    <lineage>
        <taxon>Archaea</taxon>
        <taxon>Methanobacteriati</taxon>
        <taxon>Methanobacteriota</taxon>
        <taxon>Stenosarchaea group</taxon>
        <taxon>Halobacteria</taxon>
        <taxon>Halobacteriales</taxon>
        <taxon>Haladaptataceae</taxon>
        <taxon>Haladaptatus</taxon>
    </lineage>
</organism>
<dbReference type="Pfam" id="PF13563">
    <property type="entry name" value="2_5_RNA_ligase2"/>
    <property type="match status" value="1"/>
</dbReference>
<keyword evidence="1" id="KW-0436">Ligase</keyword>
<evidence type="ECO:0000313" key="1">
    <source>
        <dbReference type="EMBL" id="SIR51022.1"/>
    </source>
</evidence>
<name>A0A1N7BIA1_9EURY</name>
<dbReference type="SUPFAM" id="SSF55144">
    <property type="entry name" value="LigT-like"/>
    <property type="match status" value="1"/>
</dbReference>
<dbReference type="InterPro" id="IPR009097">
    <property type="entry name" value="Cyclic_Pdiesterase"/>
</dbReference>
<accession>A0A1N7BIA1</accession>
<proteinExistence type="predicted"/>
<dbReference type="RefSeq" id="WP_076430591.1">
    <property type="nucleotide sequence ID" value="NZ_FTNO01000002.1"/>
</dbReference>
<dbReference type="GO" id="GO:0016874">
    <property type="term" value="F:ligase activity"/>
    <property type="evidence" value="ECO:0007669"/>
    <property type="project" value="UniProtKB-KW"/>
</dbReference>
<gene>
    <name evidence="1" type="ORF">SAMN05421858_2571</name>
</gene>
<dbReference type="Proteomes" id="UP000186914">
    <property type="component" value="Unassembled WGS sequence"/>
</dbReference>
<dbReference type="OrthoDB" id="200286at2157"/>
<evidence type="ECO:0000313" key="2">
    <source>
        <dbReference type="Proteomes" id="UP000186914"/>
    </source>
</evidence>